<dbReference type="AlphaFoldDB" id="A0A816T3M1"/>
<sequence>LEDSQLKQSVTLVVNPLPRKHKKIKCYVYETLDQALVRLRTHPVGATLYGFKGWDGPGIYRGPMKEDAEIEGLHAVIMCELRMIDGEPIILCKSSNGNDLGGVEGFQGFIAVAANVMIMIMGKETADDNEGHRVFPRKPSSLLTGFYSVEMHYKDPSFDFEEPKDKEEKGKLSRWTLASIIGRLVTGLKKIKDVRRTLQSVGDIAGRKGI</sequence>
<evidence type="ECO:0000313" key="1">
    <source>
        <dbReference type="EMBL" id="CAF2090512.1"/>
    </source>
</evidence>
<dbReference type="EMBL" id="HG994360">
    <property type="protein sequence ID" value="CAF2090512.1"/>
    <property type="molecule type" value="Genomic_DNA"/>
</dbReference>
<proteinExistence type="predicted"/>
<accession>A0A816T3M1</accession>
<protein>
    <submittedName>
        <fullName evidence="1">(rape) hypothetical protein</fullName>
    </submittedName>
</protein>
<reference evidence="1" key="1">
    <citation type="submission" date="2021-01" db="EMBL/GenBank/DDBJ databases">
        <authorList>
            <consortium name="Genoscope - CEA"/>
            <person name="William W."/>
        </authorList>
    </citation>
    <scope>NUCLEOTIDE SEQUENCE</scope>
</reference>
<name>A0A816T3M1_BRANA</name>
<organism evidence="1">
    <name type="scientific">Brassica napus</name>
    <name type="common">Rape</name>
    <dbReference type="NCBI Taxonomy" id="3708"/>
    <lineage>
        <taxon>Eukaryota</taxon>
        <taxon>Viridiplantae</taxon>
        <taxon>Streptophyta</taxon>
        <taxon>Embryophyta</taxon>
        <taxon>Tracheophyta</taxon>
        <taxon>Spermatophyta</taxon>
        <taxon>Magnoliopsida</taxon>
        <taxon>eudicotyledons</taxon>
        <taxon>Gunneridae</taxon>
        <taxon>Pentapetalae</taxon>
        <taxon>rosids</taxon>
        <taxon>malvids</taxon>
        <taxon>Brassicales</taxon>
        <taxon>Brassicaceae</taxon>
        <taxon>Brassiceae</taxon>
        <taxon>Brassica</taxon>
    </lineage>
</organism>
<dbReference type="Proteomes" id="UP001295469">
    <property type="component" value="Chromosome A06"/>
</dbReference>
<feature type="non-terminal residue" evidence="1">
    <location>
        <position position="1"/>
    </location>
</feature>
<gene>
    <name evidence="1" type="ORF">DARMORV10_A06P42890.1</name>
</gene>